<evidence type="ECO:0000313" key="4">
    <source>
        <dbReference type="Proteomes" id="UP000816034"/>
    </source>
</evidence>
<dbReference type="InterPro" id="IPR011009">
    <property type="entry name" value="Kinase-like_dom_sf"/>
</dbReference>
<organism evidence="3 4">
    <name type="scientific">Naegleria lovaniensis</name>
    <name type="common">Amoeba</name>
    <dbReference type="NCBI Taxonomy" id="51637"/>
    <lineage>
        <taxon>Eukaryota</taxon>
        <taxon>Discoba</taxon>
        <taxon>Heterolobosea</taxon>
        <taxon>Tetramitia</taxon>
        <taxon>Eutetramitia</taxon>
        <taxon>Vahlkampfiidae</taxon>
        <taxon>Naegleria</taxon>
    </lineage>
</organism>
<dbReference type="RefSeq" id="XP_044547753.1">
    <property type="nucleotide sequence ID" value="XM_044695663.1"/>
</dbReference>
<proteinExistence type="predicted"/>
<gene>
    <name evidence="3" type="ORF">C9374_005866</name>
</gene>
<dbReference type="EMBL" id="PYSW02000025">
    <property type="protein sequence ID" value="KAG2382074.1"/>
    <property type="molecule type" value="Genomic_DNA"/>
</dbReference>
<feature type="domain" description="Protein kinase" evidence="2">
    <location>
        <begin position="353"/>
        <end position="553"/>
    </location>
</feature>
<comment type="caution">
    <text evidence="3">The sequence shown here is derived from an EMBL/GenBank/DDBJ whole genome shotgun (WGS) entry which is preliminary data.</text>
</comment>
<protein>
    <recommendedName>
        <fullName evidence="2">Protein kinase domain-containing protein</fullName>
    </recommendedName>
</protein>
<evidence type="ECO:0000259" key="2">
    <source>
        <dbReference type="PROSITE" id="PS50011"/>
    </source>
</evidence>
<evidence type="ECO:0000313" key="3">
    <source>
        <dbReference type="EMBL" id="KAG2382074.1"/>
    </source>
</evidence>
<keyword evidence="4" id="KW-1185">Reference proteome</keyword>
<feature type="compositionally biased region" description="Basic residues" evidence="1">
    <location>
        <begin position="1"/>
        <end position="12"/>
    </location>
</feature>
<reference evidence="3 4" key="1">
    <citation type="journal article" date="2018" name="BMC Genomics">
        <title>The genome of Naegleria lovaniensis, the basis for a comparative approach to unravel pathogenicity factors of the human pathogenic amoeba N. fowleri.</title>
        <authorList>
            <person name="Liechti N."/>
            <person name="Schurch N."/>
            <person name="Bruggmann R."/>
            <person name="Wittwer M."/>
        </authorList>
    </citation>
    <scope>NUCLEOTIDE SEQUENCE [LARGE SCALE GENOMIC DNA]</scope>
    <source>
        <strain evidence="3 4">ATCC 30569</strain>
    </source>
</reference>
<feature type="region of interest" description="Disordered" evidence="1">
    <location>
        <begin position="1"/>
        <end position="55"/>
    </location>
</feature>
<feature type="compositionally biased region" description="Basic residues" evidence="1">
    <location>
        <begin position="31"/>
        <end position="54"/>
    </location>
</feature>
<evidence type="ECO:0000256" key="1">
    <source>
        <dbReference type="SAM" id="MobiDB-lite"/>
    </source>
</evidence>
<dbReference type="AlphaFoldDB" id="A0AA88GN68"/>
<dbReference type="PROSITE" id="PS50011">
    <property type="entry name" value="PROTEIN_KINASE_DOM"/>
    <property type="match status" value="1"/>
</dbReference>
<dbReference type="Proteomes" id="UP000816034">
    <property type="component" value="Unassembled WGS sequence"/>
</dbReference>
<dbReference type="GO" id="GO:0005524">
    <property type="term" value="F:ATP binding"/>
    <property type="evidence" value="ECO:0007669"/>
    <property type="project" value="InterPro"/>
</dbReference>
<accession>A0AA88GN68</accession>
<dbReference type="Gene3D" id="1.10.510.10">
    <property type="entry name" value="Transferase(Phosphotransferase) domain 1"/>
    <property type="match status" value="1"/>
</dbReference>
<dbReference type="InterPro" id="IPR008271">
    <property type="entry name" value="Ser/Thr_kinase_AS"/>
</dbReference>
<dbReference type="GeneID" id="68098321"/>
<dbReference type="PROSITE" id="PS00108">
    <property type="entry name" value="PROTEIN_KINASE_ST"/>
    <property type="match status" value="1"/>
</dbReference>
<feature type="compositionally biased region" description="Polar residues" evidence="1">
    <location>
        <begin position="15"/>
        <end position="25"/>
    </location>
</feature>
<dbReference type="InterPro" id="IPR000719">
    <property type="entry name" value="Prot_kinase_dom"/>
</dbReference>
<sequence>MVKHTKHTKTHKMIPNSNKIKTNKSGVKGVQKPRKTNKKGTSKQNNKRTHKKKNTTVVQGTLNNALIENIIHKIQQSEQDEFDPNEDLAEIRKSIEQYPLPSCWVELSNYSEEKTVFFRYTVESLGIKLSEKQTIYFQESNLFKFCMDHLTILADKNTKKTEKKKALEDLSDLLGVTKKIELLSNILFRTLSPEECTSQFCNSPSEMACSASYCQPLFEFCALFDNCYRNMNVSIREYTMLPESLKFMRNIIGTLKPDDVAFHKPGKRYYISMLREDKVTPCKHHLEHPDLPKLALMCRISHSFCMRELLSDIQEPWYKDIATIGITTDKEKANVYAVSTDIATTRRRNCKLDYSIRYLGTFYHNQITHRIQLIALILTAMKNLHHQEMVAYLRTKSVTSNSTIGSAEKSFKKNLEVRIGRNCYNISIGKTISDNKNKLVKMGNLKLGPNEELEIILKRCTFTEKYNIDIASQEMRTLYFSISSEDHYILSLKGNPLPFNLSIEELITMTCHILCQISILESNGLIHNDVKQGNIVIHDDHYFLIDFEISNLQ</sequence>
<name>A0AA88GN68_NAELO</name>
<dbReference type="GO" id="GO:0004672">
    <property type="term" value="F:protein kinase activity"/>
    <property type="evidence" value="ECO:0007669"/>
    <property type="project" value="InterPro"/>
</dbReference>
<dbReference type="SUPFAM" id="SSF56112">
    <property type="entry name" value="Protein kinase-like (PK-like)"/>
    <property type="match status" value="1"/>
</dbReference>